<organism evidence="2 3">
    <name type="scientific">Nocardia pulmonis</name>
    <dbReference type="NCBI Taxonomy" id="2951408"/>
    <lineage>
        <taxon>Bacteria</taxon>
        <taxon>Bacillati</taxon>
        <taxon>Actinomycetota</taxon>
        <taxon>Actinomycetes</taxon>
        <taxon>Mycobacteriales</taxon>
        <taxon>Nocardiaceae</taxon>
        <taxon>Nocardia</taxon>
    </lineage>
</organism>
<dbReference type="GO" id="GO:0016042">
    <property type="term" value="P:lipid catabolic process"/>
    <property type="evidence" value="ECO:0007669"/>
    <property type="project" value="InterPro"/>
</dbReference>
<dbReference type="AlphaFoldDB" id="A0A9X2J3B7"/>
<dbReference type="Pfam" id="PF03583">
    <property type="entry name" value="LIP"/>
    <property type="match status" value="1"/>
</dbReference>
<dbReference type="PROSITE" id="PS00708">
    <property type="entry name" value="PRO_ENDOPEP_SER"/>
    <property type="match status" value="1"/>
</dbReference>
<dbReference type="PANTHER" id="PTHR34853:SF1">
    <property type="entry name" value="LIPASE 5"/>
    <property type="match status" value="1"/>
</dbReference>
<dbReference type="GO" id="GO:0004806">
    <property type="term" value="F:triacylglycerol lipase activity"/>
    <property type="evidence" value="ECO:0007669"/>
    <property type="project" value="InterPro"/>
</dbReference>
<dbReference type="InterPro" id="IPR029058">
    <property type="entry name" value="AB_hydrolase_fold"/>
</dbReference>
<evidence type="ECO:0000313" key="2">
    <source>
        <dbReference type="EMBL" id="MCM6778931.1"/>
    </source>
</evidence>
<evidence type="ECO:0000313" key="3">
    <source>
        <dbReference type="Proteomes" id="UP001139157"/>
    </source>
</evidence>
<dbReference type="RefSeq" id="WP_251918674.1">
    <property type="nucleotide sequence ID" value="NZ_JAMRXG010000030.1"/>
</dbReference>
<gene>
    <name evidence="2" type="ORF">NDR86_36180</name>
</gene>
<dbReference type="GO" id="GO:0006508">
    <property type="term" value="P:proteolysis"/>
    <property type="evidence" value="ECO:0007669"/>
    <property type="project" value="InterPro"/>
</dbReference>
<dbReference type="PANTHER" id="PTHR34853">
    <property type="match status" value="1"/>
</dbReference>
<comment type="caution">
    <text evidence="2">The sequence shown here is derived from an EMBL/GenBank/DDBJ whole genome shotgun (WGS) entry which is preliminary data.</text>
</comment>
<evidence type="ECO:0000256" key="1">
    <source>
        <dbReference type="ARBA" id="ARBA00022801"/>
    </source>
</evidence>
<accession>A0A9X2J3B7</accession>
<reference evidence="2" key="1">
    <citation type="submission" date="2022-06" db="EMBL/GenBank/DDBJ databases">
        <title>Novel species in genus nocardia.</title>
        <authorList>
            <person name="Li F."/>
        </authorList>
    </citation>
    <scope>NUCLEOTIDE SEQUENCE</scope>
    <source>
        <strain evidence="2">CDC141</strain>
    </source>
</reference>
<sequence length="420" mass="44327">MLTLARFDGLSRKIAVGSVAALVALTGVGVSTANAAPMRPQEDPFYQPPPGFETSAPGTVLASRPVALNFPVPAQAWQLLYRTTDLNSQPDATVTTVILPDSPTPDRPLLSVQMYHDAAGVDCSPSYQYQAAAIPDPSAMSQIPQMINALARGWAVSVPDFQGRFGHFAAATEPGYMILDGVRAAEQFAPLGLSAQTRVGMYGYSGGGLVTGWAAQVQPAYAPELAIAGATYAAPATDAYSVLQANNAGPLSGIPGNAIASLYGTYPEFADLLRPYLKPGAEAVLAHNRTHCLTESLVENSHRDWSEYLTQPIDQVMTTPQIAAFLSSVSLRESALTIPMFIYQADGDAAVPPAVTDAYVQKLCAAGTSISYRKQRGGDHVSTGLLAVGPAYDWLQQRFPADAPTPTGCDTQSIDAPLPR</sequence>
<dbReference type="InterPro" id="IPR002471">
    <property type="entry name" value="Pept_S9_AS"/>
</dbReference>
<dbReference type="Proteomes" id="UP001139157">
    <property type="component" value="Unassembled WGS sequence"/>
</dbReference>
<keyword evidence="1" id="KW-0378">Hydrolase</keyword>
<dbReference type="InterPro" id="IPR005152">
    <property type="entry name" value="Lipase_secreted"/>
</dbReference>
<name>A0A9X2J3B7_9NOCA</name>
<keyword evidence="3" id="KW-1185">Reference proteome</keyword>
<dbReference type="SUPFAM" id="SSF53474">
    <property type="entry name" value="alpha/beta-Hydrolases"/>
    <property type="match status" value="1"/>
</dbReference>
<dbReference type="PIRSF" id="PIRSF029171">
    <property type="entry name" value="Esterase_LipA"/>
    <property type="match status" value="1"/>
</dbReference>
<dbReference type="Gene3D" id="1.10.260.130">
    <property type="match status" value="1"/>
</dbReference>
<proteinExistence type="predicted"/>
<dbReference type="EMBL" id="JAMRXG010000030">
    <property type="protein sequence ID" value="MCM6778931.1"/>
    <property type="molecule type" value="Genomic_DNA"/>
</dbReference>
<dbReference type="GO" id="GO:0004252">
    <property type="term" value="F:serine-type endopeptidase activity"/>
    <property type="evidence" value="ECO:0007669"/>
    <property type="project" value="InterPro"/>
</dbReference>
<dbReference type="Gene3D" id="3.40.50.1820">
    <property type="entry name" value="alpha/beta hydrolase"/>
    <property type="match status" value="1"/>
</dbReference>
<protein>
    <submittedName>
        <fullName evidence="2">Lipase family protein</fullName>
    </submittedName>
</protein>